<evidence type="ECO:0000313" key="3">
    <source>
        <dbReference type="Proteomes" id="UP000585474"/>
    </source>
</evidence>
<dbReference type="EMBL" id="BJWL01000021">
    <property type="protein sequence ID" value="GFZ10198.1"/>
    <property type="molecule type" value="Genomic_DNA"/>
</dbReference>
<comment type="caution">
    <text evidence="2">The sequence shown here is derived from an EMBL/GenBank/DDBJ whole genome shotgun (WGS) entry which is preliminary data.</text>
</comment>
<reference evidence="2 3" key="1">
    <citation type="submission" date="2019-07" db="EMBL/GenBank/DDBJ databases">
        <title>De Novo Assembly of kiwifruit Actinidia rufa.</title>
        <authorList>
            <person name="Sugita-Konishi S."/>
            <person name="Sato K."/>
            <person name="Mori E."/>
            <person name="Abe Y."/>
            <person name="Kisaki G."/>
            <person name="Hamano K."/>
            <person name="Suezawa K."/>
            <person name="Otani M."/>
            <person name="Fukuda T."/>
            <person name="Manabe T."/>
            <person name="Gomi K."/>
            <person name="Tabuchi M."/>
            <person name="Akimitsu K."/>
            <person name="Kataoka I."/>
        </authorList>
    </citation>
    <scope>NUCLEOTIDE SEQUENCE [LARGE SCALE GENOMIC DNA]</scope>
    <source>
        <strain evidence="3">cv. Fuchu</strain>
    </source>
</reference>
<name>A0A7J0GHJ5_9ERIC</name>
<gene>
    <name evidence="2" type="ORF">Acr_21g0007970</name>
</gene>
<feature type="region of interest" description="Disordered" evidence="1">
    <location>
        <begin position="60"/>
        <end position="82"/>
    </location>
</feature>
<proteinExistence type="predicted"/>
<evidence type="ECO:0000256" key="1">
    <source>
        <dbReference type="SAM" id="MobiDB-lite"/>
    </source>
</evidence>
<feature type="region of interest" description="Disordered" evidence="1">
    <location>
        <begin position="95"/>
        <end position="117"/>
    </location>
</feature>
<dbReference type="AlphaFoldDB" id="A0A7J0GHJ5"/>
<organism evidence="2 3">
    <name type="scientific">Actinidia rufa</name>
    <dbReference type="NCBI Taxonomy" id="165716"/>
    <lineage>
        <taxon>Eukaryota</taxon>
        <taxon>Viridiplantae</taxon>
        <taxon>Streptophyta</taxon>
        <taxon>Embryophyta</taxon>
        <taxon>Tracheophyta</taxon>
        <taxon>Spermatophyta</taxon>
        <taxon>Magnoliopsida</taxon>
        <taxon>eudicotyledons</taxon>
        <taxon>Gunneridae</taxon>
        <taxon>Pentapetalae</taxon>
        <taxon>asterids</taxon>
        <taxon>Ericales</taxon>
        <taxon>Actinidiaceae</taxon>
        <taxon>Actinidia</taxon>
    </lineage>
</organism>
<dbReference type="Proteomes" id="UP000585474">
    <property type="component" value="Unassembled WGS sequence"/>
</dbReference>
<feature type="region of interest" description="Disordered" evidence="1">
    <location>
        <begin position="1"/>
        <end position="26"/>
    </location>
</feature>
<accession>A0A7J0GHJ5</accession>
<protein>
    <submittedName>
        <fullName evidence="2">Dicarboxylate transporter 1</fullName>
    </submittedName>
</protein>
<sequence>MVVTAPPSQPWQGDGDKASDGLDRLGNHPLVRSSAVRSLAKRVAIAVDLPDRHRRNHHAAAFARRGGTDGARRLCPRQNPNLRRRLLSLRRPHPLAHRDRLLRPQLQKNRHRSVHFI</sequence>
<evidence type="ECO:0000313" key="2">
    <source>
        <dbReference type="EMBL" id="GFZ10198.1"/>
    </source>
</evidence>
<feature type="compositionally biased region" description="Basic and acidic residues" evidence="1">
    <location>
        <begin position="14"/>
        <end position="26"/>
    </location>
</feature>
<feature type="compositionally biased region" description="Basic residues" evidence="1">
    <location>
        <begin position="108"/>
        <end position="117"/>
    </location>
</feature>
<keyword evidence="3" id="KW-1185">Reference proteome</keyword>